<accession>A0ABQ1QRH6</accession>
<dbReference type="EMBL" id="BMGI01000004">
    <property type="protein sequence ID" value="GGD39266.1"/>
    <property type="molecule type" value="Genomic_DNA"/>
</dbReference>
<protein>
    <recommendedName>
        <fullName evidence="3">Alanine-rich protein</fullName>
    </recommendedName>
</protein>
<reference evidence="2" key="1">
    <citation type="journal article" date="2019" name="Int. J. Syst. Evol. Microbiol.">
        <title>The Global Catalogue of Microorganisms (GCM) 10K type strain sequencing project: providing services to taxonomists for standard genome sequencing and annotation.</title>
        <authorList>
            <consortium name="The Broad Institute Genomics Platform"/>
            <consortium name="The Broad Institute Genome Sequencing Center for Infectious Disease"/>
            <person name="Wu L."/>
            <person name="Ma J."/>
        </authorList>
    </citation>
    <scope>NUCLEOTIDE SEQUENCE [LARGE SCALE GENOMIC DNA]</scope>
    <source>
        <strain evidence="2">CGMCC 1.12922</strain>
    </source>
</reference>
<dbReference type="Proteomes" id="UP000617355">
    <property type="component" value="Unassembled WGS sequence"/>
</dbReference>
<evidence type="ECO:0008006" key="3">
    <source>
        <dbReference type="Google" id="ProtNLM"/>
    </source>
</evidence>
<keyword evidence="2" id="KW-1185">Reference proteome</keyword>
<proteinExistence type="predicted"/>
<sequence>MQRHSMYLYPWDLRDEGAGNVADRLRATGIDGVTLATSYHAGKFLRPHAPSGKVYFPEDGTVYFTPDSALYRELVPQRARMADDYDALRAVATNAADLAVTAWTVGLHNTRLGQAHPHLTTQTVYGDKLVNALCPAQPEVRHYLTALCVDTATQPGVGEIALETPGWQAFRHGHHHEFELIELPDRVQVMMGTCFCPACRAGAAAAGVDIAGLADDTRHQLDRFFAEGTPPATNPQTDPDWQAYIAWRAGTVTGLVAEIVAAIPANVGLAIIPTTQTPNSLCWIEGSDLAALAKVADRLEVPAYQTGVAQIAEDAAWVRKRAGDDARIGYIVRPTFPHLADSAEVVQAVSALRALGPSSISFYNYGHMRLSALDWIATALA</sequence>
<evidence type="ECO:0000313" key="2">
    <source>
        <dbReference type="Proteomes" id="UP000617355"/>
    </source>
</evidence>
<name>A0ABQ1QRH6_9RHOB</name>
<gene>
    <name evidence="1" type="ORF">GCM10011358_24000</name>
</gene>
<evidence type="ECO:0000313" key="1">
    <source>
        <dbReference type="EMBL" id="GGD39266.1"/>
    </source>
</evidence>
<dbReference type="Gene3D" id="3.20.20.80">
    <property type="entry name" value="Glycosidases"/>
    <property type="match status" value="1"/>
</dbReference>
<organism evidence="1 2">
    <name type="scientific">Sinisalibacter lacisalsi</name>
    <dbReference type="NCBI Taxonomy" id="1526570"/>
    <lineage>
        <taxon>Bacteria</taxon>
        <taxon>Pseudomonadati</taxon>
        <taxon>Pseudomonadota</taxon>
        <taxon>Alphaproteobacteria</taxon>
        <taxon>Rhodobacterales</taxon>
        <taxon>Roseobacteraceae</taxon>
        <taxon>Sinisalibacter</taxon>
    </lineage>
</organism>
<comment type="caution">
    <text evidence="1">The sequence shown here is derived from an EMBL/GenBank/DDBJ whole genome shotgun (WGS) entry which is preliminary data.</text>
</comment>